<protein>
    <submittedName>
        <fullName evidence="2">Uncharacterized protein</fullName>
    </submittedName>
</protein>
<evidence type="ECO:0000313" key="2">
    <source>
        <dbReference type="EMBL" id="MDK2594013.1"/>
    </source>
</evidence>
<sequence length="130" mass="14525">MQITNSLILSLLFTTCASIANCPEPQSLDIQTSIKKRGVEVEGHGFMDIVTISVPQSVSRIPFESIQLTYGEVAEYWIPLDTKVYHDRIIAKLNGYQASIEDFEFQVNYTNGLCSFYQTGSISSAYSKVN</sequence>
<reference evidence="2 3" key="1">
    <citation type="submission" date="2023-05" db="EMBL/GenBank/DDBJ databases">
        <title>Pseudoalteromonas ardens sp. nov., Pseudoalteromonas obscura sp. nov., and Pseudoalteromonas umbrosa sp. nov., isolated from the coral Montipora capitata.</title>
        <authorList>
            <person name="Thomas E.M."/>
            <person name="Smith E.M."/>
            <person name="Papke E."/>
            <person name="Shlafstein M.D."/>
            <person name="Oline D.K."/>
            <person name="Videau P."/>
            <person name="Saw J.H."/>
            <person name="Strangman W.K."/>
            <person name="Ushijima B."/>
        </authorList>
    </citation>
    <scope>NUCLEOTIDE SEQUENCE [LARGE SCALE GENOMIC DNA]</scope>
    <source>
        <strain evidence="2 3">P94</strain>
    </source>
</reference>
<keyword evidence="3" id="KW-1185">Reference proteome</keyword>
<proteinExistence type="predicted"/>
<accession>A0ABT7EFE7</accession>
<comment type="caution">
    <text evidence="2">The sequence shown here is derived from an EMBL/GenBank/DDBJ whole genome shotgun (WGS) entry which is preliminary data.</text>
</comment>
<dbReference type="RefSeq" id="WP_284136271.1">
    <property type="nucleotide sequence ID" value="NZ_JASJUT010000001.1"/>
</dbReference>
<dbReference type="Proteomes" id="UP001231915">
    <property type="component" value="Unassembled WGS sequence"/>
</dbReference>
<keyword evidence="1" id="KW-0732">Signal</keyword>
<name>A0ABT7EFE7_9GAMM</name>
<evidence type="ECO:0000313" key="3">
    <source>
        <dbReference type="Proteomes" id="UP001231915"/>
    </source>
</evidence>
<gene>
    <name evidence="2" type="ORF">QNM18_02885</name>
</gene>
<feature type="signal peptide" evidence="1">
    <location>
        <begin position="1"/>
        <end position="20"/>
    </location>
</feature>
<feature type="chain" id="PRO_5045565366" evidence="1">
    <location>
        <begin position="21"/>
        <end position="130"/>
    </location>
</feature>
<dbReference type="EMBL" id="JASJUT010000001">
    <property type="protein sequence ID" value="MDK2594013.1"/>
    <property type="molecule type" value="Genomic_DNA"/>
</dbReference>
<organism evidence="2 3">
    <name type="scientific">Pseudoalteromonas obscura</name>
    <dbReference type="NCBI Taxonomy" id="3048491"/>
    <lineage>
        <taxon>Bacteria</taxon>
        <taxon>Pseudomonadati</taxon>
        <taxon>Pseudomonadota</taxon>
        <taxon>Gammaproteobacteria</taxon>
        <taxon>Alteromonadales</taxon>
        <taxon>Pseudoalteromonadaceae</taxon>
        <taxon>Pseudoalteromonas</taxon>
    </lineage>
</organism>
<evidence type="ECO:0000256" key="1">
    <source>
        <dbReference type="SAM" id="SignalP"/>
    </source>
</evidence>